<sequence>MNSRDYLNKILSENKISLLVKKERRTKHGDFRVLKNGECQITINSNLNSYRFLITLIHEIAHYKVYKIYDKKVKPHGQEWKQIFKYMMLPLLNPKIFPSDLISYISNYIKNPKASTDTDFNLSLALRSYDFNKEKKYIFEINNGSKFKIYNGRAFILEEKLRKRYKCKEIVSGRTYLFNPNAEIELV</sequence>
<dbReference type="InterPro" id="IPR006640">
    <property type="entry name" value="SprT-like_domain"/>
</dbReference>
<evidence type="ECO:0000313" key="2">
    <source>
        <dbReference type="EMBL" id="SVA80390.1"/>
    </source>
</evidence>
<reference evidence="2" key="1">
    <citation type="submission" date="2018-05" db="EMBL/GenBank/DDBJ databases">
        <authorList>
            <person name="Lanie J.A."/>
            <person name="Ng W.-L."/>
            <person name="Kazmierczak K.M."/>
            <person name="Andrzejewski T.M."/>
            <person name="Davidsen T.M."/>
            <person name="Wayne K.J."/>
            <person name="Tettelin H."/>
            <person name="Glass J.I."/>
            <person name="Rusch D."/>
            <person name="Podicherti R."/>
            <person name="Tsui H.-C.T."/>
            <person name="Winkler M.E."/>
        </authorList>
    </citation>
    <scope>NUCLEOTIDE SEQUENCE</scope>
</reference>
<dbReference type="GO" id="GO:0006950">
    <property type="term" value="P:response to stress"/>
    <property type="evidence" value="ECO:0007669"/>
    <property type="project" value="UniProtKB-ARBA"/>
</dbReference>
<organism evidence="2">
    <name type="scientific">marine metagenome</name>
    <dbReference type="NCBI Taxonomy" id="408172"/>
    <lineage>
        <taxon>unclassified sequences</taxon>
        <taxon>metagenomes</taxon>
        <taxon>ecological metagenomes</taxon>
    </lineage>
</organism>
<evidence type="ECO:0000259" key="1">
    <source>
        <dbReference type="Pfam" id="PF10263"/>
    </source>
</evidence>
<dbReference type="AlphaFoldDB" id="A0A381YTW4"/>
<proteinExistence type="predicted"/>
<gene>
    <name evidence="2" type="ORF">METZ01_LOCUS133244</name>
</gene>
<protein>
    <recommendedName>
        <fullName evidence="1">SprT-like domain-containing protein</fullName>
    </recommendedName>
</protein>
<name>A0A381YTW4_9ZZZZ</name>
<dbReference type="Pfam" id="PF10263">
    <property type="entry name" value="SprT-like"/>
    <property type="match status" value="1"/>
</dbReference>
<dbReference type="EMBL" id="UINC01019033">
    <property type="protein sequence ID" value="SVA80390.1"/>
    <property type="molecule type" value="Genomic_DNA"/>
</dbReference>
<feature type="domain" description="SprT-like" evidence="1">
    <location>
        <begin position="12"/>
        <end position="86"/>
    </location>
</feature>
<accession>A0A381YTW4</accession>